<feature type="transmembrane region" description="Helical" evidence="6">
    <location>
        <begin position="195"/>
        <end position="219"/>
    </location>
</feature>
<accession>A0ABU2FY42</accession>
<dbReference type="InterPro" id="IPR002293">
    <property type="entry name" value="AA/rel_permease1"/>
</dbReference>
<keyword evidence="8" id="KW-1185">Reference proteome</keyword>
<protein>
    <submittedName>
        <fullName evidence="7">APC family permease</fullName>
    </submittedName>
</protein>
<dbReference type="RefSeq" id="WP_310927249.1">
    <property type="nucleotide sequence ID" value="NZ_JAMQOQ010000001.1"/>
</dbReference>
<name>A0ABU2FY42_9EURY</name>
<keyword evidence="2" id="KW-1003">Cell membrane</keyword>
<dbReference type="Proteomes" id="UP001254813">
    <property type="component" value="Unassembled WGS sequence"/>
</dbReference>
<evidence type="ECO:0000256" key="2">
    <source>
        <dbReference type="ARBA" id="ARBA00022475"/>
    </source>
</evidence>
<feature type="transmembrane region" description="Helical" evidence="6">
    <location>
        <begin position="422"/>
        <end position="441"/>
    </location>
</feature>
<organism evidence="7 8">
    <name type="scientific">Halogeometricum luteum</name>
    <dbReference type="NCBI Taxonomy" id="2950537"/>
    <lineage>
        <taxon>Archaea</taxon>
        <taxon>Methanobacteriati</taxon>
        <taxon>Methanobacteriota</taxon>
        <taxon>Stenosarchaea group</taxon>
        <taxon>Halobacteria</taxon>
        <taxon>Halobacteriales</taxon>
        <taxon>Haloferacaceae</taxon>
        <taxon>Halogeometricum</taxon>
    </lineage>
</organism>
<dbReference type="PANTHER" id="PTHR42770:SF11">
    <property type="entry name" value="INNER MEMBRANE TRANSPORT PROTEIN YBAT"/>
    <property type="match status" value="1"/>
</dbReference>
<feature type="transmembrane region" description="Helical" evidence="6">
    <location>
        <begin position="396"/>
        <end position="416"/>
    </location>
</feature>
<evidence type="ECO:0000256" key="5">
    <source>
        <dbReference type="ARBA" id="ARBA00023136"/>
    </source>
</evidence>
<dbReference type="EMBL" id="JAMQOQ010000001">
    <property type="protein sequence ID" value="MDS0293437.1"/>
    <property type="molecule type" value="Genomic_DNA"/>
</dbReference>
<evidence type="ECO:0000256" key="4">
    <source>
        <dbReference type="ARBA" id="ARBA00022989"/>
    </source>
</evidence>
<dbReference type="Gene3D" id="1.20.1740.10">
    <property type="entry name" value="Amino acid/polyamine transporter I"/>
    <property type="match status" value="1"/>
</dbReference>
<proteinExistence type="predicted"/>
<reference evidence="7 8" key="1">
    <citation type="submission" date="2022-06" db="EMBL/GenBank/DDBJ databases">
        <title>Halogeometricum sp. a new haloarchaeum isolate from saline soil.</title>
        <authorList>
            <person name="Strakova D."/>
            <person name="Galisteo C."/>
            <person name="Sanchez-Porro C."/>
            <person name="Ventosa A."/>
        </authorList>
    </citation>
    <scope>NUCLEOTIDE SEQUENCE [LARGE SCALE GENOMIC DNA]</scope>
    <source>
        <strain evidence="8">S3BR25-2</strain>
    </source>
</reference>
<keyword evidence="4 6" id="KW-1133">Transmembrane helix</keyword>
<evidence type="ECO:0000256" key="3">
    <source>
        <dbReference type="ARBA" id="ARBA00022692"/>
    </source>
</evidence>
<dbReference type="PIRSF" id="PIRSF006060">
    <property type="entry name" value="AA_transporter"/>
    <property type="match status" value="1"/>
</dbReference>
<evidence type="ECO:0000313" key="7">
    <source>
        <dbReference type="EMBL" id="MDS0293437.1"/>
    </source>
</evidence>
<keyword evidence="3 6" id="KW-0812">Transmembrane</keyword>
<feature type="transmembrane region" description="Helical" evidence="6">
    <location>
        <begin position="20"/>
        <end position="43"/>
    </location>
</feature>
<feature type="transmembrane region" description="Helical" evidence="6">
    <location>
        <begin position="135"/>
        <end position="155"/>
    </location>
</feature>
<dbReference type="Pfam" id="PF13520">
    <property type="entry name" value="AA_permease_2"/>
    <property type="match status" value="1"/>
</dbReference>
<feature type="transmembrane region" description="Helical" evidence="6">
    <location>
        <begin position="161"/>
        <end position="183"/>
    </location>
</feature>
<gene>
    <name evidence="7" type="ORF">NDI79_04520</name>
</gene>
<feature type="transmembrane region" description="Helical" evidence="6">
    <location>
        <begin position="367"/>
        <end position="384"/>
    </location>
</feature>
<evidence type="ECO:0000256" key="1">
    <source>
        <dbReference type="ARBA" id="ARBA00004651"/>
    </source>
</evidence>
<dbReference type="PANTHER" id="PTHR42770">
    <property type="entry name" value="AMINO ACID TRANSPORTER-RELATED"/>
    <property type="match status" value="1"/>
</dbReference>
<comment type="caution">
    <text evidence="7">The sequence shown here is derived from an EMBL/GenBank/DDBJ whole genome shotgun (WGS) entry which is preliminary data.</text>
</comment>
<evidence type="ECO:0000256" key="6">
    <source>
        <dbReference type="SAM" id="Phobius"/>
    </source>
</evidence>
<feature type="transmembrane region" description="Helical" evidence="6">
    <location>
        <begin position="98"/>
        <end position="123"/>
    </location>
</feature>
<comment type="subcellular location">
    <subcellularLocation>
        <location evidence="1">Cell membrane</location>
        <topology evidence="1">Multi-pass membrane protein</topology>
    </subcellularLocation>
</comment>
<evidence type="ECO:0000313" key="8">
    <source>
        <dbReference type="Proteomes" id="UP001254813"/>
    </source>
</evidence>
<keyword evidence="5 6" id="KW-0472">Membrane</keyword>
<feature type="transmembrane region" description="Helical" evidence="6">
    <location>
        <begin position="239"/>
        <end position="267"/>
    </location>
</feature>
<feature type="transmembrane region" description="Helical" evidence="6">
    <location>
        <begin position="50"/>
        <end position="70"/>
    </location>
</feature>
<sequence>MSTENQTGDPAENQGGDLGLTGAVSMALGGMIGGGIYAVLGVVVNISGQLAWLSFVLAGLVALCAGYSYIKLNQLSKPEGASPTYLEWFADSSTLAGMAGWTLLFGYVGSMAMYAYAFGSYFVDIISVDQLLGLPLRPLLSLAIIGIFVALNLVGVEESGWVEIVLVVVKIAVLVGFVGFGLWFGSGNGGIQTGLGSIGGLTFEPIMAAAMSFVAFQGWQLLMYSQSTIKDHSDTNPTAIYISIPTAVLIYIGVAIVTTSIVGVSLVSQRPEVALATAASQFGGSWGHLIIALSALFSTASAINATLFTSAQFSDRLIENDLLPTRLDSNTPDEFEEGALPKRIIILLGVLTAAFTVVGSLEGITSFASLTFIVVFGGMSYLALTQRDHEDVSAIPPAIGLVGTVVFLPLMMINLFNTQRTVFYTVVGISVVVTLVELAYFRTDILEEKTERDVSGSD</sequence>
<feature type="transmembrane region" description="Helical" evidence="6">
    <location>
        <begin position="344"/>
        <end position="361"/>
    </location>
</feature>
<dbReference type="InterPro" id="IPR050367">
    <property type="entry name" value="APC_superfamily"/>
</dbReference>